<accession>Q2IVE1</accession>
<organism evidence="2 3">
    <name type="scientific">Rhodopseudomonas palustris (strain HaA2)</name>
    <dbReference type="NCBI Taxonomy" id="316058"/>
    <lineage>
        <taxon>Bacteria</taxon>
        <taxon>Pseudomonadati</taxon>
        <taxon>Pseudomonadota</taxon>
        <taxon>Alphaproteobacteria</taxon>
        <taxon>Hyphomicrobiales</taxon>
        <taxon>Nitrobacteraceae</taxon>
        <taxon>Rhodopseudomonas</taxon>
    </lineage>
</organism>
<proteinExistence type="inferred from homology"/>
<dbReference type="InterPro" id="IPR036291">
    <property type="entry name" value="NAD(P)-bd_dom_sf"/>
</dbReference>
<evidence type="ECO:0000313" key="3">
    <source>
        <dbReference type="Proteomes" id="UP000008809"/>
    </source>
</evidence>
<dbReference type="GO" id="GO:0016616">
    <property type="term" value="F:oxidoreductase activity, acting on the CH-OH group of donors, NAD or NADP as acceptor"/>
    <property type="evidence" value="ECO:0007669"/>
    <property type="project" value="TreeGrafter"/>
</dbReference>
<dbReference type="EMBL" id="CP000250">
    <property type="protein sequence ID" value="ABD07819.1"/>
    <property type="molecule type" value="Genomic_DNA"/>
</dbReference>
<comment type="similarity">
    <text evidence="1">Belongs to the short-chain dehydrogenases/reductases (SDR) family.</text>
</comment>
<name>Q2IVE1_RHOP2</name>
<dbReference type="SUPFAM" id="SSF51735">
    <property type="entry name" value="NAD(P)-binding Rossmann-fold domains"/>
    <property type="match status" value="1"/>
</dbReference>
<reference evidence="2 3" key="1">
    <citation type="submission" date="2006-01" db="EMBL/GenBank/DDBJ databases">
        <title>Complete sequence of Rhodopseudomonas palustris HaA2.</title>
        <authorList>
            <consortium name="US DOE Joint Genome Institute"/>
            <person name="Copeland A."/>
            <person name="Lucas S."/>
            <person name="Lapidus A."/>
            <person name="Barry K."/>
            <person name="Detter J.C."/>
            <person name="Glavina T."/>
            <person name="Hammon N."/>
            <person name="Israni S."/>
            <person name="Pitluck S."/>
            <person name="Chain P."/>
            <person name="Malfatti S."/>
            <person name="Shin M."/>
            <person name="Vergez L."/>
            <person name="Schmutz J."/>
            <person name="Larimer F."/>
            <person name="Land M."/>
            <person name="Hauser L."/>
            <person name="Pelletier D.A."/>
            <person name="Kyrpides N."/>
            <person name="Anderson I."/>
            <person name="Oda Y."/>
            <person name="Harwood C.S."/>
            <person name="Richardson P."/>
        </authorList>
    </citation>
    <scope>NUCLEOTIDE SEQUENCE [LARGE SCALE GENOMIC DNA]</scope>
    <source>
        <strain evidence="2 3">HaA2</strain>
    </source>
</reference>
<gene>
    <name evidence="2" type="ordered locus">RPB_3121</name>
</gene>
<protein>
    <submittedName>
        <fullName evidence="2">Short-chain dehydrogenase/reductase SDR</fullName>
    </submittedName>
</protein>
<dbReference type="Pfam" id="PF13561">
    <property type="entry name" value="adh_short_C2"/>
    <property type="match status" value="1"/>
</dbReference>
<dbReference type="eggNOG" id="COG1028">
    <property type="taxonomic scope" value="Bacteria"/>
</dbReference>
<dbReference type="InterPro" id="IPR002347">
    <property type="entry name" value="SDR_fam"/>
</dbReference>
<evidence type="ECO:0000313" key="2">
    <source>
        <dbReference type="EMBL" id="ABD07819.1"/>
    </source>
</evidence>
<dbReference type="HOGENOM" id="CLU_010194_1_0_5"/>
<dbReference type="PANTHER" id="PTHR42760">
    <property type="entry name" value="SHORT-CHAIN DEHYDROGENASES/REDUCTASES FAMILY MEMBER"/>
    <property type="match status" value="1"/>
</dbReference>
<dbReference type="FunFam" id="3.40.50.720:FF:000084">
    <property type="entry name" value="Short-chain dehydrogenase reductase"/>
    <property type="match status" value="1"/>
</dbReference>
<dbReference type="InterPro" id="IPR020904">
    <property type="entry name" value="Sc_DH/Rdtase_CS"/>
</dbReference>
<dbReference type="Gene3D" id="3.40.50.720">
    <property type="entry name" value="NAD(P)-binding Rossmann-like Domain"/>
    <property type="match status" value="1"/>
</dbReference>
<dbReference type="PRINTS" id="PR00080">
    <property type="entry name" value="SDRFAMILY"/>
</dbReference>
<dbReference type="RefSeq" id="WP_011442003.1">
    <property type="nucleotide sequence ID" value="NC_007778.1"/>
</dbReference>
<sequence>MDISLDGRVALVTGAGRGIGAAIASRLADAGALVYLADKDLARAETQTAEISARGGKARSAMLDVCDADRWQAVVADIERSTGRLDILVNNAGLAVSKSVEDTTVDDWRMLMRINLEGPFVGTKAVLPLMKTTALQTPFGGSIVNVSSISGIVGTANLSCYAATKGGLRYFSKSAALEFARAGYRIRVNTIHPGLTEGASSTVLFEGSVASGACADLEEAERMWTSRYPVNRMARPIDIAGGVLFLASDDSNFMTGTELIMDGGLTA</sequence>
<dbReference type="PRINTS" id="PR00081">
    <property type="entry name" value="GDHRDH"/>
</dbReference>
<keyword evidence="3" id="KW-1185">Reference proteome</keyword>
<dbReference type="AlphaFoldDB" id="Q2IVE1"/>
<dbReference type="PROSITE" id="PS00061">
    <property type="entry name" value="ADH_SHORT"/>
    <property type="match status" value="1"/>
</dbReference>
<evidence type="ECO:0000256" key="1">
    <source>
        <dbReference type="ARBA" id="ARBA00006484"/>
    </source>
</evidence>
<dbReference type="KEGG" id="rpb:RPB_3121"/>
<dbReference type="Proteomes" id="UP000008809">
    <property type="component" value="Chromosome"/>
</dbReference>
<dbReference type="STRING" id="316058.RPB_3121"/>